<organism evidence="9 10">
    <name type="scientific">Muntiacus reevesi</name>
    <name type="common">Reeves' muntjac</name>
    <name type="synonym">Cervus reevesi</name>
    <dbReference type="NCBI Taxonomy" id="9886"/>
    <lineage>
        <taxon>Eukaryota</taxon>
        <taxon>Metazoa</taxon>
        <taxon>Chordata</taxon>
        <taxon>Craniata</taxon>
        <taxon>Vertebrata</taxon>
        <taxon>Euteleostomi</taxon>
        <taxon>Mammalia</taxon>
        <taxon>Eutheria</taxon>
        <taxon>Laurasiatheria</taxon>
        <taxon>Artiodactyla</taxon>
        <taxon>Ruminantia</taxon>
        <taxon>Pecora</taxon>
        <taxon>Cervidae</taxon>
        <taxon>Muntiacinae</taxon>
        <taxon>Muntiacus</taxon>
    </lineage>
</organism>
<evidence type="ECO:0000256" key="5">
    <source>
        <dbReference type="ARBA" id="ARBA00023157"/>
    </source>
</evidence>
<dbReference type="InterPro" id="IPR036772">
    <property type="entry name" value="SRCR-like_dom_sf"/>
</dbReference>
<keyword evidence="6" id="KW-0325">Glycoprotein</keyword>
<dbReference type="GO" id="GO:0005886">
    <property type="term" value="C:plasma membrane"/>
    <property type="evidence" value="ECO:0007669"/>
    <property type="project" value="TreeGrafter"/>
</dbReference>
<dbReference type="GO" id="GO:0031638">
    <property type="term" value="P:zymogen activation"/>
    <property type="evidence" value="ECO:0007669"/>
    <property type="project" value="TreeGrafter"/>
</dbReference>
<dbReference type="InterPro" id="IPR001190">
    <property type="entry name" value="SRCR"/>
</dbReference>
<comment type="subcellular location">
    <subcellularLocation>
        <location evidence="1">Secreted</location>
    </subcellularLocation>
</comment>
<dbReference type="GO" id="GO:0004252">
    <property type="term" value="F:serine-type endopeptidase activity"/>
    <property type="evidence" value="ECO:0007669"/>
    <property type="project" value="TreeGrafter"/>
</dbReference>
<dbReference type="PROSITE" id="PS50287">
    <property type="entry name" value="SRCR_2"/>
    <property type="match status" value="1"/>
</dbReference>
<evidence type="ECO:0000256" key="7">
    <source>
        <dbReference type="PROSITE-ProRule" id="PRU00196"/>
    </source>
</evidence>
<accession>A0A5N3UIG3</accession>
<evidence type="ECO:0000313" key="10">
    <source>
        <dbReference type="Proteomes" id="UP000326062"/>
    </source>
</evidence>
<keyword evidence="2" id="KW-0964">Secreted</keyword>
<dbReference type="FunFam" id="3.10.250.10:FF:000009">
    <property type="entry name" value="WC1"/>
    <property type="match status" value="1"/>
</dbReference>
<evidence type="ECO:0000256" key="2">
    <source>
        <dbReference type="ARBA" id="ARBA00022525"/>
    </source>
</evidence>
<evidence type="ECO:0000256" key="3">
    <source>
        <dbReference type="ARBA" id="ARBA00022729"/>
    </source>
</evidence>
<gene>
    <name evidence="9" type="ORF">FD755_025932</name>
</gene>
<feature type="non-terminal residue" evidence="9">
    <location>
        <position position="1"/>
    </location>
</feature>
<dbReference type="Gene3D" id="3.10.250.10">
    <property type="entry name" value="SRCR-like domain"/>
    <property type="match status" value="1"/>
</dbReference>
<keyword evidence="10" id="KW-1185">Reference proteome</keyword>
<evidence type="ECO:0000256" key="6">
    <source>
        <dbReference type="ARBA" id="ARBA00023180"/>
    </source>
</evidence>
<dbReference type="EMBL" id="VCEB01023962">
    <property type="protein sequence ID" value="KAB0336564.1"/>
    <property type="molecule type" value="Genomic_DNA"/>
</dbReference>
<feature type="disulfide bond" evidence="7">
    <location>
        <begin position="71"/>
        <end position="81"/>
    </location>
</feature>
<dbReference type="PANTHER" id="PTHR48071:SF15">
    <property type="entry name" value="SRCR DOMAIN-CONTAINING PROTEIN"/>
    <property type="match status" value="1"/>
</dbReference>
<reference evidence="9 10" key="1">
    <citation type="submission" date="2019-06" db="EMBL/GenBank/DDBJ databases">
        <title>Discovery of a novel chromosome fission-fusion reversal in muntjac.</title>
        <authorList>
            <person name="Mudd A.B."/>
            <person name="Bredeson J.V."/>
            <person name="Baum R."/>
            <person name="Hockemeyer D."/>
            <person name="Rokhsar D.S."/>
        </authorList>
    </citation>
    <scope>NUCLEOTIDE SEQUENCE [LARGE SCALE GENOMIC DNA]</scope>
    <source>
        <strain evidence="9">UCam_UCB_Mr</strain>
        <tissue evidence="9">Fibroblast cell line</tissue>
    </source>
</reference>
<protein>
    <recommendedName>
        <fullName evidence="8">SRCR domain-containing protein</fullName>
    </recommendedName>
</protein>
<dbReference type="SUPFAM" id="SSF56487">
    <property type="entry name" value="SRCR-like"/>
    <property type="match status" value="1"/>
</dbReference>
<feature type="domain" description="SRCR" evidence="8">
    <location>
        <begin position="2"/>
        <end position="102"/>
    </location>
</feature>
<name>A0A5N3UIG3_MUNRE</name>
<feature type="disulfide bond" evidence="7">
    <location>
        <begin position="27"/>
        <end position="91"/>
    </location>
</feature>
<proteinExistence type="predicted"/>
<keyword evidence="3" id="KW-0732">Signal</keyword>
<dbReference type="Proteomes" id="UP000326062">
    <property type="component" value="Unassembled WGS sequence"/>
</dbReference>
<comment type="caution">
    <text evidence="9">The sequence shown here is derived from an EMBL/GenBank/DDBJ whole genome shotgun (WGS) entry which is preliminary data.</text>
</comment>
<dbReference type="PROSITE" id="PS00420">
    <property type="entry name" value="SRCR_1"/>
    <property type="match status" value="1"/>
</dbReference>
<keyword evidence="5 7" id="KW-1015">Disulfide bond</keyword>
<evidence type="ECO:0000313" key="9">
    <source>
        <dbReference type="EMBL" id="KAB0336564.1"/>
    </source>
</evidence>
<sequence>QLRLVDGGGPCAGRVEILDQGSWGTICDDGWDLDDAHVVCRQLGCGEALNATGSAHFGAGSGPIWMDDLNCTGNESHVWRCPSRGSGRQDCRHKEDAGVICSGLRCALSIG</sequence>
<dbReference type="AlphaFoldDB" id="A0A5N3UIG3"/>
<evidence type="ECO:0000259" key="8">
    <source>
        <dbReference type="PROSITE" id="PS50287"/>
    </source>
</evidence>
<dbReference type="GO" id="GO:0005615">
    <property type="term" value="C:extracellular space"/>
    <property type="evidence" value="ECO:0007669"/>
    <property type="project" value="TreeGrafter"/>
</dbReference>
<evidence type="ECO:0000256" key="1">
    <source>
        <dbReference type="ARBA" id="ARBA00004613"/>
    </source>
</evidence>
<evidence type="ECO:0000256" key="4">
    <source>
        <dbReference type="ARBA" id="ARBA00022737"/>
    </source>
</evidence>
<dbReference type="Pfam" id="PF00530">
    <property type="entry name" value="SRCR"/>
    <property type="match status" value="1"/>
</dbReference>
<dbReference type="PRINTS" id="PR00258">
    <property type="entry name" value="SPERACTRCPTR"/>
</dbReference>
<feature type="disulfide bond" evidence="7">
    <location>
        <begin position="40"/>
        <end position="101"/>
    </location>
</feature>
<dbReference type="PANTHER" id="PTHR48071">
    <property type="entry name" value="SRCR DOMAIN-CONTAINING PROTEIN"/>
    <property type="match status" value="1"/>
</dbReference>
<keyword evidence="4" id="KW-0677">Repeat</keyword>
<dbReference type="SMART" id="SM00202">
    <property type="entry name" value="SR"/>
    <property type="match status" value="1"/>
</dbReference>